<dbReference type="GO" id="GO:0006032">
    <property type="term" value="P:chitin catabolic process"/>
    <property type="evidence" value="ECO:0007669"/>
    <property type="project" value="UniProtKB-KW"/>
</dbReference>
<comment type="subcellular location">
    <subcellularLocation>
        <location evidence="2">Secreted</location>
    </subcellularLocation>
</comment>
<dbReference type="GO" id="GO:0005576">
    <property type="term" value="C:extracellular region"/>
    <property type="evidence" value="ECO:0007669"/>
    <property type="project" value="UniProtKB-SubCell"/>
</dbReference>
<dbReference type="SUPFAM" id="SSF57016">
    <property type="entry name" value="Plant lectins/antimicrobial peptides"/>
    <property type="match status" value="1"/>
</dbReference>
<dbReference type="InterPro" id="IPR017853">
    <property type="entry name" value="GH"/>
</dbReference>
<dbReference type="Gene3D" id="3.10.350.10">
    <property type="entry name" value="LysM domain"/>
    <property type="match status" value="2"/>
</dbReference>
<evidence type="ECO:0000313" key="18">
    <source>
        <dbReference type="EMBL" id="KAK4455203.1"/>
    </source>
</evidence>
<dbReference type="InterPro" id="IPR036861">
    <property type="entry name" value="Endochitinase-like_sf"/>
</dbReference>
<keyword evidence="8" id="KW-0146">Chitin degradation</keyword>
<comment type="similarity">
    <text evidence="3">Belongs to the glycosyl hydrolase 18 family. Chitinase class V subfamily.</text>
</comment>
<feature type="domain" description="LysM" evidence="16">
    <location>
        <begin position="293"/>
        <end position="338"/>
    </location>
</feature>
<dbReference type="CDD" id="cd00035">
    <property type="entry name" value="ChtBD1"/>
    <property type="match status" value="1"/>
</dbReference>
<dbReference type="Pfam" id="PF00704">
    <property type="entry name" value="Glyco_hydro_18"/>
    <property type="match status" value="1"/>
</dbReference>
<keyword evidence="10" id="KW-0119">Carbohydrate metabolism</keyword>
<evidence type="ECO:0000256" key="14">
    <source>
        <dbReference type="SAM" id="MobiDB-lite"/>
    </source>
</evidence>
<dbReference type="SUPFAM" id="SSF51445">
    <property type="entry name" value="(Trans)glycosidases"/>
    <property type="match status" value="1"/>
</dbReference>
<dbReference type="InterPro" id="IPR001002">
    <property type="entry name" value="Chitin-bd_1"/>
</dbReference>
<dbReference type="Gene3D" id="3.10.50.10">
    <property type="match status" value="1"/>
</dbReference>
<comment type="caution">
    <text evidence="18">The sequence shown here is derived from an EMBL/GenBank/DDBJ whole genome shotgun (WGS) entry which is preliminary data.</text>
</comment>
<evidence type="ECO:0000256" key="12">
    <source>
        <dbReference type="ARBA" id="ARBA00023326"/>
    </source>
</evidence>
<feature type="compositionally biased region" description="Basic and acidic residues" evidence="14">
    <location>
        <begin position="1170"/>
        <end position="1186"/>
    </location>
</feature>
<dbReference type="Gene3D" id="3.30.60.10">
    <property type="entry name" value="Endochitinase-like"/>
    <property type="match status" value="1"/>
</dbReference>
<evidence type="ECO:0000256" key="2">
    <source>
        <dbReference type="ARBA" id="ARBA00004613"/>
    </source>
</evidence>
<accession>A0AAV9H6R9</accession>
<dbReference type="SUPFAM" id="SSF54106">
    <property type="entry name" value="LysM domain"/>
    <property type="match status" value="1"/>
</dbReference>
<dbReference type="GO" id="GO:0008061">
    <property type="term" value="F:chitin binding"/>
    <property type="evidence" value="ECO:0007669"/>
    <property type="project" value="UniProtKB-KW"/>
</dbReference>
<comment type="catalytic activity">
    <reaction evidence="1">
        <text>Random endo-hydrolysis of N-acetyl-beta-D-glucosaminide (1-&gt;4)-beta-linkages in chitin and chitodextrins.</text>
        <dbReference type="EC" id="3.2.1.14"/>
    </reaction>
</comment>
<evidence type="ECO:0000256" key="3">
    <source>
        <dbReference type="ARBA" id="ARBA00008682"/>
    </source>
</evidence>
<evidence type="ECO:0000256" key="4">
    <source>
        <dbReference type="ARBA" id="ARBA00012729"/>
    </source>
</evidence>
<feature type="domain" description="GH18" evidence="17">
    <location>
        <begin position="509"/>
        <end position="869"/>
    </location>
</feature>
<keyword evidence="7 13" id="KW-0378">Hydrolase</keyword>
<protein>
    <recommendedName>
        <fullName evidence="4">chitinase</fullName>
        <ecNumber evidence="4">3.2.1.14</ecNumber>
    </recommendedName>
</protein>
<organism evidence="18 19">
    <name type="scientific">Podospora aff. communis PSN243</name>
    <dbReference type="NCBI Taxonomy" id="3040156"/>
    <lineage>
        <taxon>Eukaryota</taxon>
        <taxon>Fungi</taxon>
        <taxon>Dikarya</taxon>
        <taxon>Ascomycota</taxon>
        <taxon>Pezizomycotina</taxon>
        <taxon>Sordariomycetes</taxon>
        <taxon>Sordariomycetidae</taxon>
        <taxon>Sordariales</taxon>
        <taxon>Podosporaceae</taxon>
        <taxon>Podospora</taxon>
    </lineage>
</organism>
<evidence type="ECO:0000256" key="7">
    <source>
        <dbReference type="ARBA" id="ARBA00022801"/>
    </source>
</evidence>
<keyword evidence="15" id="KW-0732">Signal</keyword>
<evidence type="ECO:0000256" key="9">
    <source>
        <dbReference type="ARBA" id="ARBA00023026"/>
    </source>
</evidence>
<dbReference type="SMART" id="SM00257">
    <property type="entry name" value="LysM"/>
    <property type="match status" value="2"/>
</dbReference>
<dbReference type="InterPro" id="IPR053214">
    <property type="entry name" value="LysM12-like"/>
</dbReference>
<dbReference type="GO" id="GO:0000272">
    <property type="term" value="P:polysaccharide catabolic process"/>
    <property type="evidence" value="ECO:0007669"/>
    <property type="project" value="UniProtKB-KW"/>
</dbReference>
<evidence type="ECO:0000256" key="5">
    <source>
        <dbReference type="ARBA" id="ARBA00022525"/>
    </source>
</evidence>
<dbReference type="PROSITE" id="PS51910">
    <property type="entry name" value="GH18_2"/>
    <property type="match status" value="1"/>
</dbReference>
<dbReference type="InterPro" id="IPR001579">
    <property type="entry name" value="Glyco_hydro_18_chit_AS"/>
</dbReference>
<dbReference type="InterPro" id="IPR029070">
    <property type="entry name" value="Chitinase_insertion_sf"/>
</dbReference>
<dbReference type="InterPro" id="IPR018392">
    <property type="entry name" value="LysM"/>
</dbReference>
<keyword evidence="11 13" id="KW-0326">Glycosidase</keyword>
<reference evidence="18" key="1">
    <citation type="journal article" date="2023" name="Mol. Phylogenet. Evol.">
        <title>Genome-scale phylogeny and comparative genomics of the fungal order Sordariales.</title>
        <authorList>
            <person name="Hensen N."/>
            <person name="Bonometti L."/>
            <person name="Westerberg I."/>
            <person name="Brannstrom I.O."/>
            <person name="Guillou S."/>
            <person name="Cros-Aarteil S."/>
            <person name="Calhoun S."/>
            <person name="Haridas S."/>
            <person name="Kuo A."/>
            <person name="Mondo S."/>
            <person name="Pangilinan J."/>
            <person name="Riley R."/>
            <person name="LaButti K."/>
            <person name="Andreopoulos B."/>
            <person name="Lipzen A."/>
            <person name="Chen C."/>
            <person name="Yan M."/>
            <person name="Daum C."/>
            <person name="Ng V."/>
            <person name="Clum A."/>
            <person name="Steindorff A."/>
            <person name="Ohm R.A."/>
            <person name="Martin F."/>
            <person name="Silar P."/>
            <person name="Natvig D.O."/>
            <person name="Lalanne C."/>
            <person name="Gautier V."/>
            <person name="Ament-Velasquez S.L."/>
            <person name="Kruys A."/>
            <person name="Hutchinson M.I."/>
            <person name="Powell A.J."/>
            <person name="Barry K."/>
            <person name="Miller A.N."/>
            <person name="Grigoriev I.V."/>
            <person name="Debuchy R."/>
            <person name="Gladieux P."/>
            <person name="Hiltunen Thoren M."/>
            <person name="Johannesson H."/>
        </authorList>
    </citation>
    <scope>NUCLEOTIDE SEQUENCE</scope>
    <source>
        <strain evidence="18">PSN243</strain>
    </source>
</reference>
<dbReference type="PROSITE" id="PS51782">
    <property type="entry name" value="LYSM"/>
    <property type="match status" value="2"/>
</dbReference>
<dbReference type="InterPro" id="IPR036779">
    <property type="entry name" value="LysM_dom_sf"/>
</dbReference>
<dbReference type="Proteomes" id="UP001321760">
    <property type="component" value="Unassembled WGS sequence"/>
</dbReference>
<dbReference type="EC" id="3.2.1.14" evidence="4"/>
<feature type="region of interest" description="Disordered" evidence="14">
    <location>
        <begin position="1165"/>
        <end position="1227"/>
    </location>
</feature>
<dbReference type="InterPro" id="IPR001223">
    <property type="entry name" value="Glyco_hydro18_cat"/>
</dbReference>
<feature type="signal peptide" evidence="15">
    <location>
        <begin position="1"/>
        <end position="16"/>
    </location>
</feature>
<dbReference type="PANTHER" id="PTHR47700:SF2">
    <property type="entry name" value="CHITINASE"/>
    <property type="match status" value="1"/>
</dbReference>
<dbReference type="PANTHER" id="PTHR47700">
    <property type="entry name" value="V CHITINASE, PUTATIVE (AFU_ORTHOLOGUE AFUA_6G13720)-RELATED"/>
    <property type="match status" value="1"/>
</dbReference>
<keyword evidence="5" id="KW-0964">Secreted</keyword>
<evidence type="ECO:0000313" key="19">
    <source>
        <dbReference type="Proteomes" id="UP001321760"/>
    </source>
</evidence>
<evidence type="ECO:0000259" key="17">
    <source>
        <dbReference type="PROSITE" id="PS51910"/>
    </source>
</evidence>
<evidence type="ECO:0000256" key="6">
    <source>
        <dbReference type="ARBA" id="ARBA00022669"/>
    </source>
</evidence>
<dbReference type="CDD" id="cd00118">
    <property type="entry name" value="LysM"/>
    <property type="match status" value="1"/>
</dbReference>
<name>A0AAV9H6R9_9PEZI</name>
<feature type="domain" description="LysM" evidence="16">
    <location>
        <begin position="361"/>
        <end position="410"/>
    </location>
</feature>
<evidence type="ECO:0000256" key="11">
    <source>
        <dbReference type="ARBA" id="ARBA00023295"/>
    </source>
</evidence>
<dbReference type="Gene3D" id="3.20.20.80">
    <property type="entry name" value="Glycosidases"/>
    <property type="match status" value="1"/>
</dbReference>
<dbReference type="SMART" id="SM00636">
    <property type="entry name" value="Glyco_18"/>
    <property type="match status" value="1"/>
</dbReference>
<feature type="chain" id="PRO_5043810126" description="chitinase" evidence="15">
    <location>
        <begin position="17"/>
        <end position="1534"/>
    </location>
</feature>
<gene>
    <name evidence="18" type="ORF">QBC34DRAFT_465261</name>
</gene>
<dbReference type="EMBL" id="MU865915">
    <property type="protein sequence ID" value="KAK4455203.1"/>
    <property type="molecule type" value="Genomic_DNA"/>
</dbReference>
<dbReference type="GO" id="GO:0008843">
    <property type="term" value="F:endochitinase activity"/>
    <property type="evidence" value="ECO:0007669"/>
    <property type="project" value="UniProtKB-EC"/>
</dbReference>
<keyword evidence="19" id="KW-1185">Reference proteome</keyword>
<keyword evidence="6" id="KW-0147">Chitin-binding</keyword>
<dbReference type="Pfam" id="PF00187">
    <property type="entry name" value="Chitin_bind_1"/>
    <property type="match status" value="1"/>
</dbReference>
<evidence type="ECO:0000259" key="16">
    <source>
        <dbReference type="PROSITE" id="PS51782"/>
    </source>
</evidence>
<dbReference type="Pfam" id="PF01476">
    <property type="entry name" value="LysM"/>
    <property type="match status" value="1"/>
</dbReference>
<reference evidence="18" key="2">
    <citation type="submission" date="2023-05" db="EMBL/GenBank/DDBJ databases">
        <authorList>
            <consortium name="Lawrence Berkeley National Laboratory"/>
            <person name="Steindorff A."/>
            <person name="Hensen N."/>
            <person name="Bonometti L."/>
            <person name="Westerberg I."/>
            <person name="Brannstrom I.O."/>
            <person name="Guillou S."/>
            <person name="Cros-Aarteil S."/>
            <person name="Calhoun S."/>
            <person name="Haridas S."/>
            <person name="Kuo A."/>
            <person name="Mondo S."/>
            <person name="Pangilinan J."/>
            <person name="Riley R."/>
            <person name="Labutti K."/>
            <person name="Andreopoulos B."/>
            <person name="Lipzen A."/>
            <person name="Chen C."/>
            <person name="Yanf M."/>
            <person name="Daum C."/>
            <person name="Ng V."/>
            <person name="Clum A."/>
            <person name="Ohm R."/>
            <person name="Martin F."/>
            <person name="Silar P."/>
            <person name="Natvig D."/>
            <person name="Lalanne C."/>
            <person name="Gautier V."/>
            <person name="Ament-Velasquez S.L."/>
            <person name="Kruys A."/>
            <person name="Hutchinson M.I."/>
            <person name="Powell A.J."/>
            <person name="Barry K."/>
            <person name="Miller A.N."/>
            <person name="Grigoriev I.V."/>
            <person name="Debuchy R."/>
            <person name="Gladieux P."/>
            <person name="Thoren M.H."/>
            <person name="Johannesson H."/>
        </authorList>
    </citation>
    <scope>NUCLEOTIDE SEQUENCE</scope>
    <source>
        <strain evidence="18">PSN243</strain>
    </source>
</reference>
<evidence type="ECO:0000256" key="1">
    <source>
        <dbReference type="ARBA" id="ARBA00000822"/>
    </source>
</evidence>
<dbReference type="PROSITE" id="PS01095">
    <property type="entry name" value="GH18_1"/>
    <property type="match status" value="1"/>
</dbReference>
<sequence>MRANLLLTAGFGLARAAINLDGSPAVAPAGPGDPSPVGDINEYVPERHDCPLPCAGQDITDMNTWIRYHSLQRLERCGKPMLMQLSVYKPLDDALTDVVIHTCTLGEGGEMAPFKLKPRHASKHRKRDPQLHTSPLEMAQACKNAGSPTDATVQVFSSGSTTGGGQAPDHEATILLQGIKAFFGAAENCNENFLFARLNHTIAGVFVGERIGKQTVDSVMQPLSEHLRSGGLGLNHTISQVCGGEGDPDTVLGIAFNVVGNLGAVQKTLADWGKGIFNGTIFSRMANKRATCRWIEVESGNGCDVLAKRCGISGADFTKYNPKPGLCSGLRPGDFVCCSAGDPYVPPAPPKPSPNADGSCKVHDIVQNDTCDSLAKKYGITVDDIESWNRKRTWAWLDCAGMQWGYNMCVSPGSPPLPRQQEGVQCGPMKPGTTAADPRGSGQGLADLNPCPLKACCSNWGYCGVFSMHCDIHAPPNAGPGAKLPGHQNTCVSNCGMELKSNSDPPAKFSRIGYYESFNYDRDCLWLKAKNANTDGSYTHMHWAFGDIDKSSWKVVINDTHKQWADFKKLPLKRIVSLGGWAYSTEAPHAYTLRSAIIDNRDTFTTNIAEFVKNEGIDGIDIDWEYPGAPDIEANGQILGKQTDGADYLSFLRLLRRKLPSGASLSIAAPASFWYLKAFPIDRMAAPGLLDYIVYMTYDLHGQWDYGKPNSFDSCPSGKCIRSHVNLTETRNMLTMIMKAGVPGNKIFVGEASYGRSFRMAKDGCWGEMCEFTGSSTVSDAAPGRCTATGGYLGYAEVLEIIARGDGAKVFYDERSSSDVMLYEGDYIGYLTPDSKEKRRDDWKALNFAGSVDWAVDLQSFSNDDMNKYPDGDQQAEGDGCIYGVDDTVNTAKLCEFTCTLGYCPASYCSCVEVGKLRPYPPTISNGNDIIAEDTNSLDLGRMCNFACRFGYCPENVCVVIPPEPVDEEDFVTVKDETHMSDACYIFRRPEERDLSVIMCEEFCRSQVNAAKAEGRTTNVGCISRQPLTEKSVWEEDPSLGQFKRGKCFCDNWLLNEVVDTILEALPAIAQIGCFIMLNSLKTVVEVGLQFIPGVGQVLDAALAPDMALTAADIINTIYPQGEEPGGAWENWVSSACGGTDLVPEDLKKAFEILSMATDLVGRGSRVPKNIKDKHGGKGKKGDEGNPRSPKQPPPGKNSNNRSQRKCNVRDPVKKISHHTRRSASCSNDIEVRKETIITSIAWAPNAVATQIKGECSLEHKHACYHYSSALRYNPAWSTLSCPTAAASSKKVRLNGPAVRAWSAQHNGAGWQKEVTKLDPKIICQRDEYPPVYLLDKGDTAYVNGGKANMGGQAIRLIPNTDNSGAAEEFAHVCFKPQCEELKENDFAPLLRAAGTSRTINGVATKGIDGVKTKVDQTFFVATMNKRPEFTWTRWGHAANPAPSDGLRLNPCWPSGLAPNDPGYALLTWDPFYGGKAPPYDYKTRVTATPMPTRKVTFVRATRTVEVTAPPVTSMPEVTEVPDYSSCEPEDMDY</sequence>
<evidence type="ECO:0000256" key="13">
    <source>
        <dbReference type="RuleBase" id="RU000489"/>
    </source>
</evidence>
<dbReference type="SUPFAM" id="SSF54556">
    <property type="entry name" value="Chitinase insertion domain"/>
    <property type="match status" value="1"/>
</dbReference>
<evidence type="ECO:0000256" key="8">
    <source>
        <dbReference type="ARBA" id="ARBA00023024"/>
    </source>
</evidence>
<evidence type="ECO:0000256" key="15">
    <source>
        <dbReference type="SAM" id="SignalP"/>
    </source>
</evidence>
<dbReference type="InterPro" id="IPR011583">
    <property type="entry name" value="Chitinase_II/V-like_cat"/>
</dbReference>
<proteinExistence type="inferred from homology"/>
<evidence type="ECO:0000256" key="10">
    <source>
        <dbReference type="ARBA" id="ARBA00023277"/>
    </source>
</evidence>
<keyword evidence="12" id="KW-0624">Polysaccharide degradation</keyword>
<keyword evidence="9" id="KW-0843">Virulence</keyword>